<sequence>MVPLLSLSVILSLGVGLWTISVLDWEDRVTIYRGLLLSAYGAVFFTSLYSLINHVTQRTGYGQKLVKKYKLSTADVLDASNKIVSAVQALLSCLTGIVIICYSCARNLLKTSHYISEAYAWFGASYFMYDIWSMYQVYYHASQSNSIQASQQNGDIKSKKTKQDTGKFWYYVRTNPVIIGHHLFIGLFGFSVIVYLRGGLGDCVFGYVYLMEASTPFVSLRGILARMNLKTTRLYMVNGLLMLVVFFLCRIAMFPYVMYLYAKAADLDYLSAIASLPRGCKATMSILILPQVYWFYLMMRGATKILKIRIVVNSTTNNKKKKNNNHTTS</sequence>
<dbReference type="AlphaFoldDB" id="A0A0T6B029"/>
<feature type="transmembrane region" description="Helical" evidence="6">
    <location>
        <begin position="177"/>
        <end position="198"/>
    </location>
</feature>
<dbReference type="GO" id="GO:0016020">
    <property type="term" value="C:membrane"/>
    <property type="evidence" value="ECO:0007669"/>
    <property type="project" value="UniProtKB-SubCell"/>
</dbReference>
<dbReference type="Pfam" id="PF03798">
    <property type="entry name" value="TRAM_LAG1_CLN8"/>
    <property type="match status" value="1"/>
</dbReference>
<evidence type="ECO:0000256" key="3">
    <source>
        <dbReference type="ARBA" id="ARBA00022989"/>
    </source>
</evidence>
<evidence type="ECO:0000256" key="6">
    <source>
        <dbReference type="SAM" id="Phobius"/>
    </source>
</evidence>
<dbReference type="OrthoDB" id="10266980at2759"/>
<comment type="caution">
    <text evidence="8">The sequence shown here is derived from an EMBL/GenBank/DDBJ whole genome shotgun (WGS) entry which is preliminary data.</text>
</comment>
<dbReference type="PANTHER" id="PTHR13439">
    <property type="entry name" value="CT120 PROTEIN"/>
    <property type="match status" value="1"/>
</dbReference>
<evidence type="ECO:0000256" key="2">
    <source>
        <dbReference type="ARBA" id="ARBA00022692"/>
    </source>
</evidence>
<reference evidence="8 9" key="1">
    <citation type="submission" date="2015-09" db="EMBL/GenBank/DDBJ databases">
        <title>Draft genome of the scarab beetle Oryctes borbonicus.</title>
        <authorList>
            <person name="Meyer J.M."/>
            <person name="Markov G.V."/>
            <person name="Baskaran P."/>
            <person name="Herrmann M."/>
            <person name="Sommer R.J."/>
            <person name="Roedelsperger C."/>
        </authorList>
    </citation>
    <scope>NUCLEOTIDE SEQUENCE [LARGE SCALE GENOMIC DNA]</scope>
    <source>
        <strain evidence="8">OB123</strain>
        <tissue evidence="8">Whole animal</tissue>
    </source>
</reference>
<evidence type="ECO:0000256" key="1">
    <source>
        <dbReference type="ARBA" id="ARBA00004141"/>
    </source>
</evidence>
<dbReference type="EMBL" id="LJIG01016367">
    <property type="protein sequence ID" value="KRT80815.1"/>
    <property type="molecule type" value="Genomic_DNA"/>
</dbReference>
<accession>A0A0T6B029</accession>
<evidence type="ECO:0000313" key="9">
    <source>
        <dbReference type="Proteomes" id="UP000051574"/>
    </source>
</evidence>
<dbReference type="PANTHER" id="PTHR13439:SF66">
    <property type="entry name" value="BCDNA.GH12326"/>
    <property type="match status" value="1"/>
</dbReference>
<dbReference type="SMART" id="SM00724">
    <property type="entry name" value="TLC"/>
    <property type="match status" value="1"/>
</dbReference>
<keyword evidence="2 5" id="KW-0812">Transmembrane</keyword>
<organism evidence="8 9">
    <name type="scientific">Oryctes borbonicus</name>
    <dbReference type="NCBI Taxonomy" id="1629725"/>
    <lineage>
        <taxon>Eukaryota</taxon>
        <taxon>Metazoa</taxon>
        <taxon>Ecdysozoa</taxon>
        <taxon>Arthropoda</taxon>
        <taxon>Hexapoda</taxon>
        <taxon>Insecta</taxon>
        <taxon>Pterygota</taxon>
        <taxon>Neoptera</taxon>
        <taxon>Endopterygota</taxon>
        <taxon>Coleoptera</taxon>
        <taxon>Polyphaga</taxon>
        <taxon>Scarabaeiformia</taxon>
        <taxon>Scarabaeidae</taxon>
        <taxon>Dynastinae</taxon>
        <taxon>Oryctes</taxon>
    </lineage>
</organism>
<dbReference type="PROSITE" id="PS50922">
    <property type="entry name" value="TLC"/>
    <property type="match status" value="1"/>
</dbReference>
<feature type="transmembrane region" description="Helical" evidence="6">
    <location>
        <begin position="83"/>
        <end position="105"/>
    </location>
</feature>
<keyword evidence="9" id="KW-1185">Reference proteome</keyword>
<protein>
    <recommendedName>
        <fullName evidence="7">TLC domain-containing protein</fullName>
    </recommendedName>
</protein>
<name>A0A0T6B029_9SCAR</name>
<feature type="transmembrane region" description="Helical" evidence="6">
    <location>
        <begin position="282"/>
        <end position="299"/>
    </location>
</feature>
<feature type="transmembrane region" description="Helical" evidence="6">
    <location>
        <begin position="6"/>
        <end position="23"/>
    </location>
</feature>
<keyword evidence="3 6" id="KW-1133">Transmembrane helix</keyword>
<feature type="domain" description="TLC" evidence="7">
    <location>
        <begin position="74"/>
        <end position="307"/>
    </location>
</feature>
<dbReference type="Proteomes" id="UP000051574">
    <property type="component" value="Unassembled WGS sequence"/>
</dbReference>
<dbReference type="InterPro" id="IPR006634">
    <property type="entry name" value="TLC-dom"/>
</dbReference>
<keyword evidence="4 5" id="KW-0472">Membrane</keyword>
<comment type="subcellular location">
    <subcellularLocation>
        <location evidence="1">Membrane</location>
        <topology evidence="1">Multi-pass membrane protein</topology>
    </subcellularLocation>
</comment>
<evidence type="ECO:0000256" key="4">
    <source>
        <dbReference type="ARBA" id="ARBA00023136"/>
    </source>
</evidence>
<dbReference type="InterPro" id="IPR050846">
    <property type="entry name" value="TLCD"/>
</dbReference>
<feature type="transmembrane region" description="Helical" evidence="6">
    <location>
        <begin position="35"/>
        <end position="52"/>
    </location>
</feature>
<feature type="transmembrane region" description="Helical" evidence="6">
    <location>
        <begin position="236"/>
        <end position="262"/>
    </location>
</feature>
<dbReference type="GO" id="GO:0005783">
    <property type="term" value="C:endoplasmic reticulum"/>
    <property type="evidence" value="ECO:0007669"/>
    <property type="project" value="TreeGrafter"/>
</dbReference>
<feature type="transmembrane region" description="Helical" evidence="6">
    <location>
        <begin position="204"/>
        <end position="224"/>
    </location>
</feature>
<evidence type="ECO:0000313" key="8">
    <source>
        <dbReference type="EMBL" id="KRT80815.1"/>
    </source>
</evidence>
<dbReference type="GO" id="GO:0055088">
    <property type="term" value="P:lipid homeostasis"/>
    <property type="evidence" value="ECO:0007669"/>
    <property type="project" value="TreeGrafter"/>
</dbReference>
<evidence type="ECO:0000259" key="7">
    <source>
        <dbReference type="PROSITE" id="PS50922"/>
    </source>
</evidence>
<gene>
    <name evidence="8" type="ORF">AMK59_5041</name>
</gene>
<proteinExistence type="predicted"/>
<evidence type="ECO:0000256" key="5">
    <source>
        <dbReference type="PROSITE-ProRule" id="PRU00205"/>
    </source>
</evidence>